<protein>
    <recommendedName>
        <fullName evidence="6">Large ribosomal subunit protein mL49</fullName>
    </recommendedName>
</protein>
<dbReference type="Proteomes" id="UP000434172">
    <property type="component" value="Unassembled WGS sequence"/>
</dbReference>
<comment type="subcellular location">
    <subcellularLocation>
        <location evidence="1">Mitochondrion</location>
    </subcellularLocation>
</comment>
<dbReference type="GO" id="GO:0005762">
    <property type="term" value="C:mitochondrial large ribosomal subunit"/>
    <property type="evidence" value="ECO:0007669"/>
    <property type="project" value="TreeGrafter"/>
</dbReference>
<evidence type="ECO:0000256" key="5">
    <source>
        <dbReference type="ARBA" id="ARBA00023274"/>
    </source>
</evidence>
<dbReference type="Gene3D" id="3.30.780.10">
    <property type="entry name" value="SUI1-like domain"/>
    <property type="match status" value="1"/>
</dbReference>
<dbReference type="PANTHER" id="PTHR13477:SF0">
    <property type="entry name" value="LARGE RIBOSOMAL SUBUNIT PROTEIN ML49"/>
    <property type="match status" value="1"/>
</dbReference>
<accession>A0A8H3ZJ99</accession>
<proteinExistence type="inferred from homology"/>
<evidence type="ECO:0000256" key="2">
    <source>
        <dbReference type="ARBA" id="ARBA00005677"/>
    </source>
</evidence>
<reference evidence="7 8" key="1">
    <citation type="submission" date="2019-12" db="EMBL/GenBank/DDBJ databases">
        <title>A genome sequence resource for the geographically widespread anthracnose pathogen Colletotrichum asianum.</title>
        <authorList>
            <person name="Meng Y."/>
        </authorList>
    </citation>
    <scope>NUCLEOTIDE SEQUENCE [LARGE SCALE GENOMIC DNA]</scope>
    <source>
        <strain evidence="7 8">ICMP 18580</strain>
    </source>
</reference>
<evidence type="ECO:0000256" key="4">
    <source>
        <dbReference type="ARBA" id="ARBA00023128"/>
    </source>
</evidence>
<evidence type="ECO:0000313" key="7">
    <source>
        <dbReference type="EMBL" id="KAF0317872.1"/>
    </source>
</evidence>
<dbReference type="InterPro" id="IPR007740">
    <property type="entry name" value="Ribosomal_mL49"/>
</dbReference>
<dbReference type="GO" id="GO:0003735">
    <property type="term" value="F:structural constituent of ribosome"/>
    <property type="evidence" value="ECO:0007669"/>
    <property type="project" value="InterPro"/>
</dbReference>
<dbReference type="OrthoDB" id="19439at2759"/>
<dbReference type="AlphaFoldDB" id="A0A8H3ZJ99"/>
<evidence type="ECO:0000256" key="1">
    <source>
        <dbReference type="ARBA" id="ARBA00004173"/>
    </source>
</evidence>
<keyword evidence="4" id="KW-0496">Mitochondrion</keyword>
<dbReference type="Pfam" id="PF05046">
    <property type="entry name" value="Img2"/>
    <property type="match status" value="1"/>
</dbReference>
<comment type="similarity">
    <text evidence="2">Belongs to the mitochondrion-specific ribosomal protein mL49 family.</text>
</comment>
<keyword evidence="5" id="KW-0687">Ribonucleoprotein</keyword>
<evidence type="ECO:0000256" key="3">
    <source>
        <dbReference type="ARBA" id="ARBA00022980"/>
    </source>
</evidence>
<evidence type="ECO:0000313" key="8">
    <source>
        <dbReference type="Proteomes" id="UP000434172"/>
    </source>
</evidence>
<name>A0A8H3ZJ99_9PEZI</name>
<comment type="caution">
    <text evidence="7">The sequence shown here is derived from an EMBL/GenBank/DDBJ whole genome shotgun (WGS) entry which is preliminary data.</text>
</comment>
<sequence length="133" mass="14622">MNCTTLRTAFARPATFLPRSAILPTVRFSSTATPASKPYLINLTASNSFPVYRDDKAAGSSKRTVIKKIEGDRKALITDVSAALKVPKENFRINPVTQHVEIKGHYTTEIKEFLATTFGNPKIPKTTPTEVKA</sequence>
<dbReference type="EMBL" id="WOWK01000121">
    <property type="protein sequence ID" value="KAF0317872.1"/>
    <property type="molecule type" value="Genomic_DNA"/>
</dbReference>
<gene>
    <name evidence="7" type="ORF">GQ607_014896</name>
</gene>
<organism evidence="7 8">
    <name type="scientific">Colletotrichum asianum</name>
    <dbReference type="NCBI Taxonomy" id="702518"/>
    <lineage>
        <taxon>Eukaryota</taxon>
        <taxon>Fungi</taxon>
        <taxon>Dikarya</taxon>
        <taxon>Ascomycota</taxon>
        <taxon>Pezizomycotina</taxon>
        <taxon>Sordariomycetes</taxon>
        <taxon>Hypocreomycetidae</taxon>
        <taxon>Glomerellales</taxon>
        <taxon>Glomerellaceae</taxon>
        <taxon>Colletotrichum</taxon>
        <taxon>Colletotrichum gloeosporioides species complex</taxon>
    </lineage>
</organism>
<dbReference type="GO" id="GO:0006412">
    <property type="term" value="P:translation"/>
    <property type="evidence" value="ECO:0007669"/>
    <property type="project" value="InterPro"/>
</dbReference>
<evidence type="ECO:0000256" key="6">
    <source>
        <dbReference type="ARBA" id="ARBA00035191"/>
    </source>
</evidence>
<dbReference type="PANTHER" id="PTHR13477">
    <property type="entry name" value="MITOCHONDRIAL 39S RIBOSOMAL PROTEIN L49"/>
    <property type="match status" value="1"/>
</dbReference>
<keyword evidence="3" id="KW-0689">Ribosomal protein</keyword>
<keyword evidence="8" id="KW-1185">Reference proteome</keyword>